<organism evidence="2 3">
    <name type="scientific">Metabacillus rhizolycopersici</name>
    <dbReference type="NCBI Taxonomy" id="2875709"/>
    <lineage>
        <taxon>Bacteria</taxon>
        <taxon>Bacillati</taxon>
        <taxon>Bacillota</taxon>
        <taxon>Bacilli</taxon>
        <taxon>Bacillales</taxon>
        <taxon>Bacillaceae</taxon>
        <taxon>Metabacillus</taxon>
    </lineage>
</organism>
<name>A0ABS7UUG6_9BACI</name>
<dbReference type="RefSeq" id="WP_224140263.1">
    <property type="nucleotide sequence ID" value="NZ_JAIQUM010000042.1"/>
</dbReference>
<protein>
    <recommendedName>
        <fullName evidence="4">Spore coat protein</fullName>
    </recommendedName>
</protein>
<feature type="compositionally biased region" description="Basic and acidic residues" evidence="1">
    <location>
        <begin position="1"/>
        <end position="27"/>
    </location>
</feature>
<comment type="caution">
    <text evidence="2">The sequence shown here is derived from an EMBL/GenBank/DDBJ whole genome shotgun (WGS) entry which is preliminary data.</text>
</comment>
<dbReference type="EMBL" id="JAIQUM010000042">
    <property type="protein sequence ID" value="MBZ5751936.1"/>
    <property type="molecule type" value="Genomic_DNA"/>
</dbReference>
<sequence length="98" mass="11668">MEFEDEHKEIPKMDHDKNDDIAQKEKAQTPPVDRFTEFMFGTRSSERNNDQQQTNTEIDDVNYFTLLEQIDDIMVSLKDLKPMLEQLSPLMDYIKKKI</sequence>
<feature type="region of interest" description="Disordered" evidence="1">
    <location>
        <begin position="1"/>
        <end position="32"/>
    </location>
</feature>
<evidence type="ECO:0008006" key="4">
    <source>
        <dbReference type="Google" id="ProtNLM"/>
    </source>
</evidence>
<keyword evidence="3" id="KW-1185">Reference proteome</keyword>
<evidence type="ECO:0000256" key="1">
    <source>
        <dbReference type="SAM" id="MobiDB-lite"/>
    </source>
</evidence>
<accession>A0ABS7UUG6</accession>
<evidence type="ECO:0000313" key="2">
    <source>
        <dbReference type="EMBL" id="MBZ5751936.1"/>
    </source>
</evidence>
<evidence type="ECO:0000313" key="3">
    <source>
        <dbReference type="Proteomes" id="UP001165287"/>
    </source>
</evidence>
<proteinExistence type="predicted"/>
<gene>
    <name evidence="2" type="ORF">K9V48_17195</name>
</gene>
<reference evidence="2" key="1">
    <citation type="submission" date="2024-05" db="EMBL/GenBank/DDBJ databases">
        <title>Metabacillus sp. nov., isolated from the rhizosphere soil of tomato plants.</title>
        <authorList>
            <person name="Ma R."/>
        </authorList>
    </citation>
    <scope>NUCLEOTIDE SEQUENCE</scope>
    <source>
        <strain evidence="2">DBTR6</strain>
    </source>
</reference>
<dbReference type="Proteomes" id="UP001165287">
    <property type="component" value="Unassembled WGS sequence"/>
</dbReference>